<protein>
    <submittedName>
        <fullName evidence="2">Uncharacterized protein</fullName>
    </submittedName>
</protein>
<dbReference type="Proteomes" id="UP000240493">
    <property type="component" value="Unassembled WGS sequence"/>
</dbReference>
<dbReference type="AlphaFoldDB" id="A0A2T3Z199"/>
<evidence type="ECO:0000313" key="2">
    <source>
        <dbReference type="EMBL" id="PTB38572.1"/>
    </source>
</evidence>
<evidence type="ECO:0000256" key="1">
    <source>
        <dbReference type="SAM" id="Phobius"/>
    </source>
</evidence>
<gene>
    <name evidence="2" type="ORF">M441DRAFT_235639</name>
</gene>
<feature type="transmembrane region" description="Helical" evidence="1">
    <location>
        <begin position="79"/>
        <end position="100"/>
    </location>
</feature>
<organism evidence="2 3">
    <name type="scientific">Trichoderma asperellum (strain ATCC 204424 / CBS 433.97 / NBRC 101777)</name>
    <dbReference type="NCBI Taxonomy" id="1042311"/>
    <lineage>
        <taxon>Eukaryota</taxon>
        <taxon>Fungi</taxon>
        <taxon>Dikarya</taxon>
        <taxon>Ascomycota</taxon>
        <taxon>Pezizomycotina</taxon>
        <taxon>Sordariomycetes</taxon>
        <taxon>Hypocreomycetidae</taxon>
        <taxon>Hypocreales</taxon>
        <taxon>Hypocreaceae</taxon>
        <taxon>Trichoderma</taxon>
    </lineage>
</organism>
<keyword evidence="1" id="KW-1133">Transmembrane helix</keyword>
<accession>A0A2T3Z199</accession>
<dbReference type="EMBL" id="KZ679265">
    <property type="protein sequence ID" value="PTB38572.1"/>
    <property type="molecule type" value="Genomic_DNA"/>
</dbReference>
<sequence>MHFSGPAIGSSHGSAILNSVGRGGAVLAIRGAKSPRPQRGSDERLACNESTDAVDCCVLIACIPLSFSFYLVLSYFSYLIIFCVLKYLNIFLCRLAALLIRKWGAK</sequence>
<proteinExistence type="predicted"/>
<keyword evidence="1" id="KW-0472">Membrane</keyword>
<reference evidence="2 3" key="1">
    <citation type="submission" date="2016-07" db="EMBL/GenBank/DDBJ databases">
        <title>Multiple horizontal gene transfer events from other fungi enriched the ability of initially mycotrophic Trichoderma (Ascomycota) to feed on dead plant biomass.</title>
        <authorList>
            <consortium name="DOE Joint Genome Institute"/>
            <person name="Aerts A."/>
            <person name="Atanasova L."/>
            <person name="Chenthamara K."/>
            <person name="Zhang J."/>
            <person name="Grujic M."/>
            <person name="Henrissat B."/>
            <person name="Kuo A."/>
            <person name="Salamov A."/>
            <person name="Lipzen A."/>
            <person name="Labutti K."/>
            <person name="Barry K."/>
            <person name="Miao Y."/>
            <person name="Rahimi M.J."/>
            <person name="Shen Q."/>
            <person name="Grigoriev I.V."/>
            <person name="Kubicek C.P."/>
            <person name="Druzhinina I.S."/>
        </authorList>
    </citation>
    <scope>NUCLEOTIDE SEQUENCE [LARGE SCALE GENOMIC DNA]</scope>
    <source>
        <strain evidence="2 3">CBS 433.97</strain>
    </source>
</reference>
<keyword evidence="3" id="KW-1185">Reference proteome</keyword>
<name>A0A2T3Z199_TRIA4</name>
<keyword evidence="1" id="KW-0812">Transmembrane</keyword>
<evidence type="ECO:0000313" key="3">
    <source>
        <dbReference type="Proteomes" id="UP000240493"/>
    </source>
</evidence>